<keyword evidence="4" id="KW-1185">Reference proteome</keyword>
<dbReference type="Gene3D" id="3.10.450.40">
    <property type="match status" value="1"/>
</dbReference>
<dbReference type="InterPro" id="IPR025711">
    <property type="entry name" value="PepSY"/>
</dbReference>
<comment type="caution">
    <text evidence="3">The sequence shown here is derived from an EMBL/GenBank/DDBJ whole genome shotgun (WGS) entry which is preliminary data.</text>
</comment>
<dbReference type="Proteomes" id="UP001605261">
    <property type="component" value="Unassembled WGS sequence"/>
</dbReference>
<dbReference type="EMBL" id="JBHGCJ010000022">
    <property type="protein sequence ID" value="MFG6111537.1"/>
    <property type="molecule type" value="Genomic_DNA"/>
</dbReference>
<sequence>MPIAPTLLLPLLLALAPQAPVHAQEGGSRQQEAVRQAVRQGRWVPLQQVVADALRRYPGKLVEVELEDGKYEIEILGPNGVVMELDYDAATGRLLKMEED</sequence>
<protein>
    <submittedName>
        <fullName evidence="3">PepSY domain-containing protein</fullName>
    </submittedName>
</protein>
<keyword evidence="1" id="KW-0732">Signal</keyword>
<feature type="domain" description="PepSY" evidence="2">
    <location>
        <begin position="44"/>
        <end position="98"/>
    </location>
</feature>
<dbReference type="RefSeq" id="WP_259208828.1">
    <property type="nucleotide sequence ID" value="NZ_JBHGCJ010000022.1"/>
</dbReference>
<organism evidence="3 4">
    <name type="scientific">Stenotrophomonas nematodicola</name>
    <dbReference type="NCBI Taxonomy" id="2656746"/>
    <lineage>
        <taxon>Bacteria</taxon>
        <taxon>Pseudomonadati</taxon>
        <taxon>Pseudomonadota</taxon>
        <taxon>Gammaproteobacteria</taxon>
        <taxon>Lysobacterales</taxon>
        <taxon>Lysobacteraceae</taxon>
        <taxon>Stenotrophomonas</taxon>
    </lineage>
</organism>
<dbReference type="Pfam" id="PF03413">
    <property type="entry name" value="PepSY"/>
    <property type="match status" value="1"/>
</dbReference>
<feature type="signal peptide" evidence="1">
    <location>
        <begin position="1"/>
        <end position="23"/>
    </location>
</feature>
<gene>
    <name evidence="3" type="ORF">ACEU0G_001874</name>
</gene>
<accession>A0ABW7D4M2</accession>
<reference evidence="3 4" key="1">
    <citation type="submission" date="2024-09" db="EMBL/GenBank/DDBJ databases">
        <authorList>
            <consortium name="All-Russian atlas of soil microorganisms"/>
            <consortium name="as a basis for the search for new antimicrobial producers and enzymes with unique properties"/>
            <person name="Sokolova E.A."/>
            <person name="Voronina E.N."/>
        </authorList>
    </citation>
    <scope>NUCLEOTIDE SEQUENCE [LARGE SCALE GENOMIC DNA]</scope>
    <source>
        <strain evidence="3 4">AF-22b-331.1</strain>
    </source>
</reference>
<proteinExistence type="predicted"/>
<evidence type="ECO:0000256" key="1">
    <source>
        <dbReference type="SAM" id="SignalP"/>
    </source>
</evidence>
<evidence type="ECO:0000259" key="2">
    <source>
        <dbReference type="Pfam" id="PF03413"/>
    </source>
</evidence>
<evidence type="ECO:0000313" key="3">
    <source>
        <dbReference type="EMBL" id="MFG6111537.1"/>
    </source>
</evidence>
<feature type="chain" id="PRO_5045183861" evidence="1">
    <location>
        <begin position="24"/>
        <end position="100"/>
    </location>
</feature>
<evidence type="ECO:0000313" key="4">
    <source>
        <dbReference type="Proteomes" id="UP001605261"/>
    </source>
</evidence>
<name>A0ABW7D4M2_9GAMM</name>